<reference evidence="10" key="1">
    <citation type="submission" date="2011-02" db="EMBL/GenBank/DDBJ databases">
        <title>The complete genome of Planctomyces brasiliensis DSM 5305.</title>
        <authorList>
            <person name="Lucas S."/>
            <person name="Copeland A."/>
            <person name="Lapidus A."/>
            <person name="Bruce D."/>
            <person name="Goodwin L."/>
            <person name="Pitluck S."/>
            <person name="Kyrpides N."/>
            <person name="Mavromatis K."/>
            <person name="Pagani I."/>
            <person name="Ivanova N."/>
            <person name="Ovchinnikova G."/>
            <person name="Lu M."/>
            <person name="Detter J.C."/>
            <person name="Han C."/>
            <person name="Land M."/>
            <person name="Hauser L."/>
            <person name="Markowitz V."/>
            <person name="Cheng J.-F."/>
            <person name="Hugenholtz P."/>
            <person name="Woyke T."/>
            <person name="Wu D."/>
            <person name="Tindall B."/>
            <person name="Pomrenke H.G."/>
            <person name="Brambilla E."/>
            <person name="Klenk H.-P."/>
            <person name="Eisen J.A."/>
        </authorList>
    </citation>
    <scope>NUCLEOTIDE SEQUENCE [LARGE SCALE GENOMIC DNA]</scope>
    <source>
        <strain evidence="10">ATCC 49424 / DSM 5305 / JCM 21570 / NBRC 103401 / IFAM 1448</strain>
    </source>
</reference>
<sequence length="494" mass="54933">MQLITRFTLTCLFLCGTWLLPAMSTAAEQKPNVLMIVSDDLTCCLGSYGNDVCRTPNLDRLAETGVRFTRTYCQYPVCGPSRASFMSGLYPEQNGVLGNNYTEGSYRTITPELADHPSLGGFLRRNGYVSLRVSKIYHMGVPGGIEAGSSGGDDPDSWDEAFNIMAPETASPGKLELLSPKKKHYGSNFARIQVPDGMEGTQADYLAASQAIAILENRARTRIPPVRNSLKPGDPFFLAVGLVRPHVPSVAPQRLFDHYDEKLIQLPYVPEGDLNDIPRLAAAMQNEPRYGMNETQKRQAIAAYYASVEFMDEQVGRLLDTLDRLQIRDNTIVVFTSDHGFQLGEHEMWQKLSLFEASTRVPLLISAPGYEQTAGTASDELVELLDIYPTVADLVGLKAEAPQNLAGHSLRPILADTNASLPREFAYTVTHNGGRSLRSAAWRYNIWKDGSEELYDLKSDPQQFHNLAQDAAHAEQLQLMQRELERKRSELSRK</sequence>
<protein>
    <submittedName>
        <fullName evidence="9">Iduronate-2-sulfatase</fullName>
        <ecNumber evidence="9">3.1.6.13</ecNumber>
    </submittedName>
</protein>
<dbReference type="KEGG" id="pbs:Plabr_3210"/>
<dbReference type="eggNOG" id="COG3119">
    <property type="taxonomic scope" value="Bacteria"/>
</dbReference>
<evidence type="ECO:0000256" key="2">
    <source>
        <dbReference type="ARBA" id="ARBA00008779"/>
    </source>
</evidence>
<dbReference type="Proteomes" id="UP000006860">
    <property type="component" value="Chromosome"/>
</dbReference>
<dbReference type="Gene3D" id="3.40.720.10">
    <property type="entry name" value="Alkaline Phosphatase, subunit A"/>
    <property type="match status" value="1"/>
</dbReference>
<keyword evidence="6" id="KW-0106">Calcium</keyword>
<keyword evidence="4 7" id="KW-0732">Signal</keyword>
<dbReference type="GO" id="GO:0004423">
    <property type="term" value="F:iduronate-2-sulfatase activity"/>
    <property type="evidence" value="ECO:0007669"/>
    <property type="project" value="UniProtKB-EC"/>
</dbReference>
<dbReference type="PANTHER" id="PTHR45953">
    <property type="entry name" value="IDURONATE 2-SULFATASE"/>
    <property type="match status" value="1"/>
</dbReference>
<name>F0SJJ5_RUBBR</name>
<evidence type="ECO:0000256" key="5">
    <source>
        <dbReference type="ARBA" id="ARBA00022801"/>
    </source>
</evidence>
<dbReference type="AlphaFoldDB" id="F0SJJ5"/>
<keyword evidence="10" id="KW-1185">Reference proteome</keyword>
<dbReference type="EC" id="3.1.6.13" evidence="9"/>
<dbReference type="RefSeq" id="WP_013629528.1">
    <property type="nucleotide sequence ID" value="NC_015174.1"/>
</dbReference>
<dbReference type="PANTHER" id="PTHR45953:SF1">
    <property type="entry name" value="IDURONATE 2-SULFATASE"/>
    <property type="match status" value="1"/>
</dbReference>
<evidence type="ECO:0000259" key="8">
    <source>
        <dbReference type="Pfam" id="PF00884"/>
    </source>
</evidence>
<dbReference type="Pfam" id="PF00884">
    <property type="entry name" value="Sulfatase"/>
    <property type="match status" value="1"/>
</dbReference>
<dbReference type="GO" id="GO:0046872">
    <property type="term" value="F:metal ion binding"/>
    <property type="evidence" value="ECO:0007669"/>
    <property type="project" value="UniProtKB-KW"/>
</dbReference>
<organism evidence="9 10">
    <name type="scientific">Rubinisphaera brasiliensis (strain ATCC 49424 / DSM 5305 / JCM 21570 / IAM 15109 / NBRC 103401 / IFAM 1448)</name>
    <name type="common">Planctomyces brasiliensis</name>
    <dbReference type="NCBI Taxonomy" id="756272"/>
    <lineage>
        <taxon>Bacteria</taxon>
        <taxon>Pseudomonadati</taxon>
        <taxon>Planctomycetota</taxon>
        <taxon>Planctomycetia</taxon>
        <taxon>Planctomycetales</taxon>
        <taxon>Planctomycetaceae</taxon>
        <taxon>Rubinisphaera</taxon>
    </lineage>
</organism>
<comment type="similarity">
    <text evidence="2">Belongs to the sulfatase family.</text>
</comment>
<comment type="cofactor">
    <cofactor evidence="1">
        <name>Ca(2+)</name>
        <dbReference type="ChEBI" id="CHEBI:29108"/>
    </cofactor>
</comment>
<evidence type="ECO:0000313" key="10">
    <source>
        <dbReference type="Proteomes" id="UP000006860"/>
    </source>
</evidence>
<dbReference type="CDD" id="cd16030">
    <property type="entry name" value="iduronate-2-sulfatase"/>
    <property type="match status" value="1"/>
</dbReference>
<dbReference type="InterPro" id="IPR035874">
    <property type="entry name" value="IDS"/>
</dbReference>
<dbReference type="STRING" id="756272.Plabr_3210"/>
<accession>F0SJJ5</accession>
<keyword evidence="3" id="KW-0479">Metal-binding</keyword>
<dbReference type="SUPFAM" id="SSF53649">
    <property type="entry name" value="Alkaline phosphatase-like"/>
    <property type="match status" value="1"/>
</dbReference>
<feature type="signal peptide" evidence="7">
    <location>
        <begin position="1"/>
        <end position="26"/>
    </location>
</feature>
<evidence type="ECO:0000256" key="1">
    <source>
        <dbReference type="ARBA" id="ARBA00001913"/>
    </source>
</evidence>
<proteinExistence type="inferred from homology"/>
<keyword evidence="5 9" id="KW-0378">Hydrolase</keyword>
<evidence type="ECO:0000256" key="4">
    <source>
        <dbReference type="ARBA" id="ARBA00022729"/>
    </source>
</evidence>
<evidence type="ECO:0000313" key="9">
    <source>
        <dbReference type="EMBL" id="ADY60807.1"/>
    </source>
</evidence>
<dbReference type="InterPro" id="IPR017850">
    <property type="entry name" value="Alkaline_phosphatase_core_sf"/>
</dbReference>
<evidence type="ECO:0000256" key="3">
    <source>
        <dbReference type="ARBA" id="ARBA00022723"/>
    </source>
</evidence>
<gene>
    <name evidence="9" type="ordered locus">Plabr_3210</name>
</gene>
<feature type="domain" description="Sulfatase N-terminal" evidence="8">
    <location>
        <begin position="31"/>
        <end position="396"/>
    </location>
</feature>
<dbReference type="GO" id="GO:0005737">
    <property type="term" value="C:cytoplasm"/>
    <property type="evidence" value="ECO:0007669"/>
    <property type="project" value="TreeGrafter"/>
</dbReference>
<dbReference type="HOGENOM" id="CLU_006332_9_0_0"/>
<evidence type="ECO:0000256" key="7">
    <source>
        <dbReference type="SAM" id="SignalP"/>
    </source>
</evidence>
<dbReference type="InterPro" id="IPR000917">
    <property type="entry name" value="Sulfatase_N"/>
</dbReference>
<evidence type="ECO:0000256" key="6">
    <source>
        <dbReference type="ARBA" id="ARBA00022837"/>
    </source>
</evidence>
<dbReference type="EMBL" id="CP002546">
    <property type="protein sequence ID" value="ADY60807.1"/>
    <property type="molecule type" value="Genomic_DNA"/>
</dbReference>
<feature type="chain" id="PRO_5003256361" evidence="7">
    <location>
        <begin position="27"/>
        <end position="494"/>
    </location>
</feature>